<name>A0ABN0PED1_STASI</name>
<dbReference type="InterPro" id="IPR027417">
    <property type="entry name" value="P-loop_NTPase"/>
</dbReference>
<sequence length="558" mass="63556">MLQTLTIKQFAIIDELEINFGNGLTVLSGETGSGKSIIIDAIGQLIGMRASSDFVRHGEKKATIEGIFDIDNNPEVIRTLNELEVDTDEDFLIVKREIFSSGKSLCKVNNQTVTLHDLRLIMQELLDIHGQHETQSLLKQKYHLQLIDSYSDGKYDDILKQYQNTYQTFKDKTRELDELESADQALLQRLDLMKFQADELSEANLQEGEVEQLEADIKRIQNSENLSLALNAAHATLTDEQAIPDRLYELSLQLANIDEIIPKKFTELKEQVDQFYYTLEDAKHELYDELSNTEFDEQYLNELESRMNLLNNLKRKYGKDISSLIQYQAKLDDEINKIENYEQSTANLKEEITQLQKQLNKEGQMLSKERRKVARELRDHIVEEIQNLQMKDANLEISFKPLDEPNAEGIEKIEILISPNKGEPLKSLAKIASGGELSRIMLALKSIFVKSRGQTAILFDEVDSGVSGIAAQKMAEKMRAISEYIQVICISHLPQVASMSDHHLLISKASQDDRTTTHVEELTGENRIDEVARMISGANVTKLTRENAKEMIEQNHAL</sequence>
<evidence type="ECO:0000256" key="9">
    <source>
        <dbReference type="PIRNR" id="PIRNR003128"/>
    </source>
</evidence>
<evidence type="ECO:0000256" key="8">
    <source>
        <dbReference type="ARBA" id="ARBA00033408"/>
    </source>
</evidence>
<dbReference type="InterPro" id="IPR004604">
    <property type="entry name" value="DNA_recomb/repair_RecN"/>
</dbReference>
<evidence type="ECO:0000256" key="5">
    <source>
        <dbReference type="ARBA" id="ARBA00022763"/>
    </source>
</evidence>
<comment type="similarity">
    <text evidence="2 9">Belongs to the RecN family.</text>
</comment>
<keyword evidence="10" id="KW-0175">Coiled coil</keyword>
<keyword evidence="4" id="KW-0547">Nucleotide-binding</keyword>
<evidence type="ECO:0000256" key="4">
    <source>
        <dbReference type="ARBA" id="ARBA00022741"/>
    </source>
</evidence>
<evidence type="ECO:0000256" key="6">
    <source>
        <dbReference type="ARBA" id="ARBA00022840"/>
    </source>
</evidence>
<dbReference type="PIRSF" id="PIRSF003128">
    <property type="entry name" value="RecN"/>
    <property type="match status" value="1"/>
</dbReference>
<keyword evidence="7 9" id="KW-0234">DNA repair</keyword>
<evidence type="ECO:0000256" key="3">
    <source>
        <dbReference type="ARBA" id="ARBA00021315"/>
    </source>
</evidence>
<feature type="domain" description="RecF/RecN/SMC N-terminal" evidence="11">
    <location>
        <begin position="1"/>
        <end position="509"/>
    </location>
</feature>
<dbReference type="PANTHER" id="PTHR11059:SF0">
    <property type="entry name" value="DNA REPAIR PROTEIN RECN"/>
    <property type="match status" value="1"/>
</dbReference>
<keyword evidence="6" id="KW-0067">ATP-binding</keyword>
<keyword evidence="5 9" id="KW-0227">DNA damage</keyword>
<dbReference type="SUPFAM" id="SSF52540">
    <property type="entry name" value="P-loop containing nucleoside triphosphate hydrolases"/>
    <property type="match status" value="2"/>
</dbReference>
<dbReference type="Gene3D" id="3.40.50.300">
    <property type="entry name" value="P-loop containing nucleotide triphosphate hydrolases"/>
    <property type="match status" value="2"/>
</dbReference>
<reference evidence="12 13" key="1">
    <citation type="journal article" date="2013" name="Genome Announc.">
        <title>Draft Genome Sequence of Staphylococcus simulans UMC-CNS-990, Isolated from a Case of Chronic Bovine Mastitis.</title>
        <authorList>
            <person name="Calcutt M.J."/>
            <person name="Foecking M.F."/>
            <person name="Hsieh H.Y."/>
            <person name="Perry J."/>
            <person name="Stewart G.C."/>
            <person name="Middleton J.R."/>
        </authorList>
    </citation>
    <scope>NUCLEOTIDE SEQUENCE [LARGE SCALE GENOMIC DNA]</scope>
    <source>
        <strain evidence="12 13">UMC-CNS-990</strain>
    </source>
</reference>
<evidence type="ECO:0000313" key="13">
    <source>
        <dbReference type="Proteomes" id="UP000017131"/>
    </source>
</evidence>
<comment type="function">
    <text evidence="1 9">May be involved in recombinational repair of damaged DNA.</text>
</comment>
<dbReference type="PANTHER" id="PTHR11059">
    <property type="entry name" value="DNA REPAIR PROTEIN RECN"/>
    <property type="match status" value="1"/>
</dbReference>
<evidence type="ECO:0000256" key="10">
    <source>
        <dbReference type="SAM" id="Coils"/>
    </source>
</evidence>
<evidence type="ECO:0000256" key="1">
    <source>
        <dbReference type="ARBA" id="ARBA00003618"/>
    </source>
</evidence>
<feature type="coiled-coil region" evidence="10">
    <location>
        <begin position="159"/>
        <end position="223"/>
    </location>
</feature>
<organism evidence="12 13">
    <name type="scientific">Staphylococcus simulans UMC-CNS-990</name>
    <dbReference type="NCBI Taxonomy" id="1405498"/>
    <lineage>
        <taxon>Bacteria</taxon>
        <taxon>Bacillati</taxon>
        <taxon>Bacillota</taxon>
        <taxon>Bacilli</taxon>
        <taxon>Bacillales</taxon>
        <taxon>Staphylococcaceae</taxon>
        <taxon>Staphylococcus</taxon>
    </lineage>
</organism>
<evidence type="ECO:0000256" key="2">
    <source>
        <dbReference type="ARBA" id="ARBA00009441"/>
    </source>
</evidence>
<dbReference type="InterPro" id="IPR003395">
    <property type="entry name" value="RecF/RecN/SMC_N"/>
</dbReference>
<evidence type="ECO:0000256" key="7">
    <source>
        <dbReference type="ARBA" id="ARBA00023204"/>
    </source>
</evidence>
<evidence type="ECO:0000259" key="11">
    <source>
        <dbReference type="Pfam" id="PF02463"/>
    </source>
</evidence>
<protein>
    <recommendedName>
        <fullName evidence="3 9">DNA repair protein RecN</fullName>
    </recommendedName>
    <alternativeName>
        <fullName evidence="8 9">Recombination protein N</fullName>
    </alternativeName>
</protein>
<gene>
    <name evidence="12" type="ORF">SSIM_03755</name>
</gene>
<dbReference type="NCBIfam" id="TIGR00634">
    <property type="entry name" value="recN"/>
    <property type="match status" value="1"/>
</dbReference>
<dbReference type="RefSeq" id="WP_023015162.1">
    <property type="nucleotide sequence ID" value="NZ_AXDY01000003.1"/>
</dbReference>
<comment type="caution">
    <text evidence="12">The sequence shown here is derived from an EMBL/GenBank/DDBJ whole genome shotgun (WGS) entry which is preliminary data.</text>
</comment>
<dbReference type="Pfam" id="PF02463">
    <property type="entry name" value="SMC_N"/>
    <property type="match status" value="1"/>
</dbReference>
<accession>A0ABN0PED1</accession>
<evidence type="ECO:0000313" key="12">
    <source>
        <dbReference type="EMBL" id="ERS93937.1"/>
    </source>
</evidence>
<dbReference type="EMBL" id="AXDY01000003">
    <property type="protein sequence ID" value="ERS93937.1"/>
    <property type="molecule type" value="Genomic_DNA"/>
</dbReference>
<dbReference type="Proteomes" id="UP000017131">
    <property type="component" value="Unassembled WGS sequence"/>
</dbReference>
<feature type="coiled-coil region" evidence="10">
    <location>
        <begin position="300"/>
        <end position="372"/>
    </location>
</feature>
<proteinExistence type="inferred from homology"/>
<keyword evidence="13" id="KW-1185">Reference proteome</keyword>
<dbReference type="CDD" id="cd03241">
    <property type="entry name" value="ABC_RecN"/>
    <property type="match status" value="2"/>
</dbReference>